<proteinExistence type="predicted"/>
<accession>A0A1I1GJA5</accession>
<dbReference type="EMBL" id="FOLO01000004">
    <property type="protein sequence ID" value="SFC09240.1"/>
    <property type="molecule type" value="Genomic_DNA"/>
</dbReference>
<protein>
    <submittedName>
        <fullName evidence="2">DisA checkpoint controller nucleotide-binding</fullName>
    </submittedName>
</protein>
<evidence type="ECO:0000313" key="2">
    <source>
        <dbReference type="EMBL" id="SFC09240.1"/>
    </source>
</evidence>
<keyword evidence="3" id="KW-1185">Reference proteome</keyword>
<dbReference type="InterPro" id="IPR003390">
    <property type="entry name" value="DNA_integrity_scan_DisA_N"/>
</dbReference>
<evidence type="ECO:0000259" key="1">
    <source>
        <dbReference type="Pfam" id="PF02457"/>
    </source>
</evidence>
<organism evidence="2 3">
    <name type="scientific">Pseudoalteromonas denitrificans DSM 6059</name>
    <dbReference type="NCBI Taxonomy" id="1123010"/>
    <lineage>
        <taxon>Bacteria</taxon>
        <taxon>Pseudomonadati</taxon>
        <taxon>Pseudomonadota</taxon>
        <taxon>Gammaproteobacteria</taxon>
        <taxon>Alteromonadales</taxon>
        <taxon>Pseudoalteromonadaceae</taxon>
        <taxon>Pseudoalteromonas</taxon>
    </lineage>
</organism>
<evidence type="ECO:0000313" key="3">
    <source>
        <dbReference type="Proteomes" id="UP000198862"/>
    </source>
</evidence>
<reference evidence="2 3" key="1">
    <citation type="submission" date="2016-10" db="EMBL/GenBank/DDBJ databases">
        <authorList>
            <person name="de Groot N.N."/>
        </authorList>
    </citation>
    <scope>NUCLEOTIDE SEQUENCE [LARGE SCALE GENOMIC DNA]</scope>
    <source>
        <strain evidence="2 3">DSM 6059</strain>
    </source>
</reference>
<dbReference type="STRING" id="1123010.SAMN02745724_00902"/>
<name>A0A1I1GJA5_9GAMM</name>
<dbReference type="Proteomes" id="UP000198862">
    <property type="component" value="Unassembled WGS sequence"/>
</dbReference>
<feature type="domain" description="DAC" evidence="1">
    <location>
        <begin position="55"/>
        <end position="141"/>
    </location>
</feature>
<dbReference type="AlphaFoldDB" id="A0A1I1GJA5"/>
<dbReference type="RefSeq" id="WP_091980520.1">
    <property type="nucleotide sequence ID" value="NZ_FOLO01000004.1"/>
</dbReference>
<dbReference type="Pfam" id="PF02457">
    <property type="entry name" value="DAC"/>
    <property type="match status" value="1"/>
</dbReference>
<dbReference type="OrthoDB" id="1348882at2"/>
<gene>
    <name evidence="2" type="ORF">SAMN02745724_00902</name>
</gene>
<sequence length="148" mass="16258">MKQELFLKAIGDIAIQEVPIGFTGLGIILVDDDIGTLPISPLLSEKDCYSEQQNEQEIINFLFGISNVSDNRHDGFHVVSLKTGILKISQYFSPMIPSGFNGTVFDVGARYRTAQYGSLYKNVPSVIVISQKGEVSVAKNGFVELLDK</sequence>